<sequence>MVFAAIVQDDQLRGLQSCNYMAALAFTVWDIIVSFEDEVEQIWLSAWTRLKYLYIFLRYFSLIAQVIATILTLGLAAPLYPGRSVCLLLLSFQAISSQALMMGVQVLLVLRVIALYNRVRWLRTFLSALFLGEVVLMTVFFGISLSSMDYGVHCVITGFPITATGFLIPPILYESLLFVLTMVKFYQALRDGWGRQPVISRFMSHGIWAFGAPFVILTVNTLCMALLKGAIASVAYSWIIAIPPFAGARLILSMSHLFSRQPSMRRTTSHDQVLLDTTIMQMTYPSHTATVAGYGSSSSSWQYSQDRNAILVVDR</sequence>
<reference evidence="3" key="1">
    <citation type="submission" date="2020-11" db="EMBL/GenBank/DDBJ databases">
        <authorList>
            <consortium name="DOE Joint Genome Institute"/>
            <person name="Ahrendt S."/>
            <person name="Riley R."/>
            <person name="Andreopoulos W."/>
            <person name="Labutti K."/>
            <person name="Pangilinan J."/>
            <person name="Ruiz-Duenas F.J."/>
            <person name="Barrasa J.M."/>
            <person name="Sanchez-Garcia M."/>
            <person name="Camarero S."/>
            <person name="Miyauchi S."/>
            <person name="Serrano A."/>
            <person name="Linde D."/>
            <person name="Babiker R."/>
            <person name="Drula E."/>
            <person name="Ayuso-Fernandez I."/>
            <person name="Pacheco R."/>
            <person name="Padilla G."/>
            <person name="Ferreira P."/>
            <person name="Barriuso J."/>
            <person name="Kellner H."/>
            <person name="Castanera R."/>
            <person name="Alfaro M."/>
            <person name="Ramirez L."/>
            <person name="Pisabarro A.G."/>
            <person name="Kuo A."/>
            <person name="Tritt A."/>
            <person name="Lipzen A."/>
            <person name="He G."/>
            <person name="Yan M."/>
            <person name="Ng V."/>
            <person name="Cullen D."/>
            <person name="Martin F."/>
            <person name="Rosso M.-N."/>
            <person name="Henrissat B."/>
            <person name="Hibbett D."/>
            <person name="Martinez A.T."/>
            <person name="Grigoriev I.V."/>
        </authorList>
    </citation>
    <scope>NUCLEOTIDE SEQUENCE</scope>
    <source>
        <strain evidence="3">ATCC 90797</strain>
    </source>
</reference>
<feature type="transmembrane region" description="Helical" evidence="1">
    <location>
        <begin position="59"/>
        <end position="80"/>
    </location>
</feature>
<evidence type="ECO:0000313" key="3">
    <source>
        <dbReference type="EMBL" id="KAF9498135.1"/>
    </source>
</evidence>
<feature type="transmembrane region" description="Helical" evidence="1">
    <location>
        <begin position="166"/>
        <end position="186"/>
    </location>
</feature>
<dbReference type="OrthoDB" id="3206101at2759"/>
<dbReference type="InterPro" id="IPR045340">
    <property type="entry name" value="DUF6533"/>
</dbReference>
<keyword evidence="1" id="KW-1133">Transmembrane helix</keyword>
<dbReference type="Proteomes" id="UP000807025">
    <property type="component" value="Unassembled WGS sequence"/>
</dbReference>
<feature type="domain" description="DUF6533" evidence="2">
    <location>
        <begin position="20"/>
        <end position="63"/>
    </location>
</feature>
<evidence type="ECO:0000256" key="1">
    <source>
        <dbReference type="SAM" id="Phobius"/>
    </source>
</evidence>
<keyword evidence="4" id="KW-1185">Reference proteome</keyword>
<accession>A0A9P6A4N5</accession>
<evidence type="ECO:0000259" key="2">
    <source>
        <dbReference type="Pfam" id="PF20151"/>
    </source>
</evidence>
<proteinExistence type="predicted"/>
<keyword evidence="1" id="KW-0812">Transmembrane</keyword>
<dbReference type="Pfam" id="PF20151">
    <property type="entry name" value="DUF6533"/>
    <property type="match status" value="1"/>
</dbReference>
<organism evidence="3 4">
    <name type="scientific">Pleurotus eryngii</name>
    <name type="common">Boletus of the steppes</name>
    <dbReference type="NCBI Taxonomy" id="5323"/>
    <lineage>
        <taxon>Eukaryota</taxon>
        <taxon>Fungi</taxon>
        <taxon>Dikarya</taxon>
        <taxon>Basidiomycota</taxon>
        <taxon>Agaricomycotina</taxon>
        <taxon>Agaricomycetes</taxon>
        <taxon>Agaricomycetidae</taxon>
        <taxon>Agaricales</taxon>
        <taxon>Pleurotineae</taxon>
        <taxon>Pleurotaceae</taxon>
        <taxon>Pleurotus</taxon>
    </lineage>
</organism>
<feature type="transmembrane region" description="Helical" evidence="1">
    <location>
        <begin position="207"/>
        <end position="227"/>
    </location>
</feature>
<feature type="transmembrane region" description="Helical" evidence="1">
    <location>
        <begin position="125"/>
        <end position="146"/>
    </location>
</feature>
<gene>
    <name evidence="3" type="ORF">BDN71DRAFT_442005</name>
</gene>
<keyword evidence="1" id="KW-0472">Membrane</keyword>
<protein>
    <recommendedName>
        <fullName evidence="2">DUF6533 domain-containing protein</fullName>
    </recommendedName>
</protein>
<feature type="transmembrane region" description="Helical" evidence="1">
    <location>
        <begin position="92"/>
        <end position="113"/>
    </location>
</feature>
<evidence type="ECO:0000313" key="4">
    <source>
        <dbReference type="Proteomes" id="UP000807025"/>
    </source>
</evidence>
<comment type="caution">
    <text evidence="3">The sequence shown here is derived from an EMBL/GenBank/DDBJ whole genome shotgun (WGS) entry which is preliminary data.</text>
</comment>
<feature type="transmembrane region" description="Helical" evidence="1">
    <location>
        <begin position="233"/>
        <end position="252"/>
    </location>
</feature>
<name>A0A9P6A4N5_PLEER</name>
<dbReference type="EMBL" id="MU154539">
    <property type="protein sequence ID" value="KAF9498135.1"/>
    <property type="molecule type" value="Genomic_DNA"/>
</dbReference>
<dbReference type="AlphaFoldDB" id="A0A9P6A4N5"/>